<evidence type="ECO:0000259" key="1">
    <source>
        <dbReference type="Pfam" id="PF01243"/>
    </source>
</evidence>
<keyword evidence="3" id="KW-1185">Reference proteome</keyword>
<sequence>MSQPTTQLTEALMQKLQPETFVLLNTVDAESGGPTSSIISWIYVVDPFTLRLAIDYRSRLVNNLKQNPLVTVTVYGDEQVFAIGGRAEVRQGPLDEVPFDMCCFDIHVEAVRNALFHGIELVASPEYVKIYDERAAEKLDGQVFAAMRKA</sequence>
<dbReference type="SUPFAM" id="SSF50475">
    <property type="entry name" value="FMN-binding split barrel"/>
    <property type="match status" value="1"/>
</dbReference>
<organism evidence="2 3">
    <name type="scientific">Paenibacillus uliginis N3/975</name>
    <dbReference type="NCBI Taxonomy" id="1313296"/>
    <lineage>
        <taxon>Bacteria</taxon>
        <taxon>Bacillati</taxon>
        <taxon>Bacillota</taxon>
        <taxon>Bacilli</taxon>
        <taxon>Bacillales</taxon>
        <taxon>Paenibacillaceae</taxon>
        <taxon>Paenibacillus</taxon>
    </lineage>
</organism>
<dbReference type="NCBIfam" id="NF005232">
    <property type="entry name" value="PRK06733.1"/>
    <property type="match status" value="1"/>
</dbReference>
<dbReference type="STRING" id="1313296.SAMN05661091_4292"/>
<dbReference type="Proteomes" id="UP000192940">
    <property type="component" value="Chromosome I"/>
</dbReference>
<dbReference type="EMBL" id="LT840184">
    <property type="protein sequence ID" value="SMF88452.1"/>
    <property type="molecule type" value="Genomic_DNA"/>
</dbReference>
<evidence type="ECO:0000313" key="2">
    <source>
        <dbReference type="EMBL" id="SMF88452.1"/>
    </source>
</evidence>
<dbReference type="InterPro" id="IPR012349">
    <property type="entry name" value="Split_barrel_FMN-bd"/>
</dbReference>
<evidence type="ECO:0000313" key="3">
    <source>
        <dbReference type="Proteomes" id="UP000192940"/>
    </source>
</evidence>
<accession>A0A1X7HKM3</accession>
<protein>
    <submittedName>
        <fullName evidence="2">Pyridoxamine 5'-phosphate oxidase</fullName>
    </submittedName>
</protein>
<feature type="domain" description="Pyridoxamine 5'-phosphate oxidase N-terminal" evidence="1">
    <location>
        <begin position="8"/>
        <end position="90"/>
    </location>
</feature>
<dbReference type="Gene3D" id="2.30.110.10">
    <property type="entry name" value="Electron Transport, Fmn-binding Protein, Chain A"/>
    <property type="match status" value="1"/>
</dbReference>
<reference evidence="2 3" key="1">
    <citation type="submission" date="2017-04" db="EMBL/GenBank/DDBJ databases">
        <authorList>
            <person name="Afonso C.L."/>
            <person name="Miller P.J."/>
            <person name="Scott M.A."/>
            <person name="Spackman E."/>
            <person name="Goraichik I."/>
            <person name="Dimitrov K.M."/>
            <person name="Suarez D.L."/>
            <person name="Swayne D.E."/>
        </authorList>
    </citation>
    <scope>NUCLEOTIDE SEQUENCE [LARGE SCALE GENOMIC DNA]</scope>
    <source>
        <strain evidence="2 3">N3/975</strain>
    </source>
</reference>
<dbReference type="RefSeq" id="WP_208915067.1">
    <property type="nucleotide sequence ID" value="NZ_LT840184.1"/>
</dbReference>
<dbReference type="AlphaFoldDB" id="A0A1X7HKM3"/>
<dbReference type="InterPro" id="IPR011576">
    <property type="entry name" value="Pyridox_Oxase_N"/>
</dbReference>
<proteinExistence type="predicted"/>
<dbReference type="Pfam" id="PF01243">
    <property type="entry name" value="PNPOx_N"/>
    <property type="match status" value="1"/>
</dbReference>
<name>A0A1X7HKM3_9BACL</name>
<gene>
    <name evidence="2" type="ORF">SAMN05661091_4292</name>
</gene>